<name>A0A9D4Z5Z7_ADICA</name>
<evidence type="ECO:0000313" key="3">
    <source>
        <dbReference type="Proteomes" id="UP000886520"/>
    </source>
</evidence>
<evidence type="ECO:0008006" key="4">
    <source>
        <dbReference type="Google" id="ProtNLM"/>
    </source>
</evidence>
<reference evidence="2" key="1">
    <citation type="submission" date="2021-01" db="EMBL/GenBank/DDBJ databases">
        <title>Adiantum capillus-veneris genome.</title>
        <authorList>
            <person name="Fang Y."/>
            <person name="Liao Q."/>
        </authorList>
    </citation>
    <scope>NUCLEOTIDE SEQUENCE</scope>
    <source>
        <strain evidence="2">H3</strain>
        <tissue evidence="2">Leaf</tissue>
    </source>
</reference>
<dbReference type="EMBL" id="JABFUD020000022">
    <property type="protein sequence ID" value="KAI5062589.1"/>
    <property type="molecule type" value="Genomic_DNA"/>
</dbReference>
<sequence length="114" mass="12949">MLASFLTLTFKNDTSRIGLPNSRDFSIKPQAPPSPIQSSIPIEKLLKSSATLPLSRHPFLLRYIVLVLRLLTCLFYSSADKKQCGLQCGEKKLAVFVLFFTCLMIMIVWSRLRK</sequence>
<feature type="transmembrane region" description="Helical" evidence="1">
    <location>
        <begin position="93"/>
        <end position="112"/>
    </location>
</feature>
<dbReference type="Proteomes" id="UP000886520">
    <property type="component" value="Chromosome 22"/>
</dbReference>
<evidence type="ECO:0000256" key="1">
    <source>
        <dbReference type="SAM" id="Phobius"/>
    </source>
</evidence>
<organism evidence="2 3">
    <name type="scientific">Adiantum capillus-veneris</name>
    <name type="common">Maidenhair fern</name>
    <dbReference type="NCBI Taxonomy" id="13818"/>
    <lineage>
        <taxon>Eukaryota</taxon>
        <taxon>Viridiplantae</taxon>
        <taxon>Streptophyta</taxon>
        <taxon>Embryophyta</taxon>
        <taxon>Tracheophyta</taxon>
        <taxon>Polypodiopsida</taxon>
        <taxon>Polypodiidae</taxon>
        <taxon>Polypodiales</taxon>
        <taxon>Pteridineae</taxon>
        <taxon>Pteridaceae</taxon>
        <taxon>Vittarioideae</taxon>
        <taxon>Adiantum</taxon>
    </lineage>
</organism>
<keyword evidence="1" id="KW-1133">Transmembrane helix</keyword>
<feature type="transmembrane region" description="Helical" evidence="1">
    <location>
        <begin position="59"/>
        <end position="78"/>
    </location>
</feature>
<proteinExistence type="predicted"/>
<gene>
    <name evidence="2" type="ORF">GOP47_0023128</name>
</gene>
<protein>
    <recommendedName>
        <fullName evidence="4">Transmembrane protein</fullName>
    </recommendedName>
</protein>
<dbReference type="AlphaFoldDB" id="A0A9D4Z5Z7"/>
<keyword evidence="1" id="KW-0472">Membrane</keyword>
<accession>A0A9D4Z5Z7</accession>
<comment type="caution">
    <text evidence="2">The sequence shown here is derived from an EMBL/GenBank/DDBJ whole genome shotgun (WGS) entry which is preliminary data.</text>
</comment>
<keyword evidence="3" id="KW-1185">Reference proteome</keyword>
<evidence type="ECO:0000313" key="2">
    <source>
        <dbReference type="EMBL" id="KAI5062589.1"/>
    </source>
</evidence>
<keyword evidence="1" id="KW-0812">Transmembrane</keyword>